<proteinExistence type="predicted"/>
<comment type="caution">
    <text evidence="1">The sequence shown here is derived from an EMBL/GenBank/DDBJ whole genome shotgun (WGS) entry which is preliminary data.</text>
</comment>
<reference evidence="1 2" key="1">
    <citation type="submission" date="2017-09" db="EMBL/GenBank/DDBJ databases">
        <title>Bacterial strain isolated from the female urinary microbiota.</title>
        <authorList>
            <person name="Thomas-White K."/>
            <person name="Kumar N."/>
            <person name="Forster S."/>
            <person name="Putonti C."/>
            <person name="Lawley T."/>
            <person name="Wolfe A.J."/>
        </authorList>
    </citation>
    <scope>NUCLEOTIDE SEQUENCE [LARGE SCALE GENOMIC DNA]</scope>
    <source>
        <strain evidence="1 2">UMB0240</strain>
    </source>
</reference>
<dbReference type="EMBL" id="PNHQ01000011">
    <property type="protein sequence ID" value="PMC79645.1"/>
    <property type="molecule type" value="Genomic_DNA"/>
</dbReference>
<accession>A0A2N6UDN5</accession>
<name>A0A2N6UDN5_9LACT</name>
<evidence type="ECO:0000313" key="2">
    <source>
        <dbReference type="Proteomes" id="UP000235701"/>
    </source>
</evidence>
<dbReference type="RefSeq" id="WP_070467763.1">
    <property type="nucleotide sequence ID" value="NZ_PNHQ01000011.1"/>
</dbReference>
<organism evidence="1 2">
    <name type="scientific">Aerococcus viridans</name>
    <dbReference type="NCBI Taxonomy" id="1377"/>
    <lineage>
        <taxon>Bacteria</taxon>
        <taxon>Bacillati</taxon>
        <taxon>Bacillota</taxon>
        <taxon>Bacilli</taxon>
        <taxon>Lactobacillales</taxon>
        <taxon>Aerococcaceae</taxon>
        <taxon>Aerococcus</taxon>
    </lineage>
</organism>
<dbReference type="AlphaFoldDB" id="A0A2N6UDN5"/>
<gene>
    <name evidence="1" type="ORF">CJ191_05500</name>
</gene>
<protein>
    <submittedName>
        <fullName evidence="1">Uncharacterized protein</fullName>
    </submittedName>
</protein>
<dbReference type="Proteomes" id="UP000235701">
    <property type="component" value="Unassembled WGS sequence"/>
</dbReference>
<evidence type="ECO:0000313" key="1">
    <source>
        <dbReference type="EMBL" id="PMC79645.1"/>
    </source>
</evidence>
<sequence length="80" mass="9152">MDFFSTRSNFSSFSVTTVVDTDEISADNIDFAYWNELEQTYDSEFKVGNRRISLREIKDDSKIIKQAVAKASDSDLEVVD</sequence>
<keyword evidence="2" id="KW-1185">Reference proteome</keyword>